<name>A0ABD6BYN8_9EURY</name>
<dbReference type="RefSeq" id="WP_256397001.1">
    <property type="nucleotide sequence ID" value="NZ_JANHDL010000004.1"/>
</dbReference>
<evidence type="ECO:0000313" key="1">
    <source>
        <dbReference type="EMBL" id="MFD1570194.1"/>
    </source>
</evidence>
<comment type="caution">
    <text evidence="1">The sequence shown here is derived from an EMBL/GenBank/DDBJ whole genome shotgun (WGS) entry which is preliminary data.</text>
</comment>
<dbReference type="AlphaFoldDB" id="A0ABD6BYN8"/>
<keyword evidence="2" id="KW-1185">Reference proteome</keyword>
<protein>
    <submittedName>
        <fullName evidence="1">YodL domain-containing protein</fullName>
    </submittedName>
</protein>
<sequence length="127" mass="14363">MSTNPSRGYSTIHHLPFENRELRHQVGYGDRDPDEETFETAYRPAETILDVTDRDRAYHHAQGEIVNTVQDARHMVRSASVGDIIEIVYPSDRREFHLVDAIGFTELEFEAPAEPTHASSSKPPAST</sequence>
<dbReference type="EMBL" id="JBHUDB010000002">
    <property type="protein sequence ID" value="MFD1570194.1"/>
    <property type="molecule type" value="Genomic_DNA"/>
</dbReference>
<accession>A0ABD6BYN8</accession>
<dbReference type="Proteomes" id="UP001597185">
    <property type="component" value="Unassembled WGS sequence"/>
</dbReference>
<gene>
    <name evidence="1" type="ORF">ACFR9T_06280</name>
</gene>
<organism evidence="1 2">
    <name type="scientific">Halorubrum laminariae</name>
    <dbReference type="NCBI Taxonomy" id="1433523"/>
    <lineage>
        <taxon>Archaea</taxon>
        <taxon>Methanobacteriati</taxon>
        <taxon>Methanobacteriota</taxon>
        <taxon>Stenosarchaea group</taxon>
        <taxon>Halobacteria</taxon>
        <taxon>Halobacteriales</taxon>
        <taxon>Haloferacaceae</taxon>
        <taxon>Halorubrum</taxon>
    </lineage>
</organism>
<evidence type="ECO:0000313" key="2">
    <source>
        <dbReference type="Proteomes" id="UP001597185"/>
    </source>
</evidence>
<proteinExistence type="predicted"/>
<reference evidence="1 2" key="1">
    <citation type="journal article" date="2019" name="Int. J. Syst. Evol. Microbiol.">
        <title>The Global Catalogue of Microorganisms (GCM) 10K type strain sequencing project: providing services to taxonomists for standard genome sequencing and annotation.</title>
        <authorList>
            <consortium name="The Broad Institute Genomics Platform"/>
            <consortium name="The Broad Institute Genome Sequencing Center for Infectious Disease"/>
            <person name="Wu L."/>
            <person name="Ma J."/>
        </authorList>
    </citation>
    <scope>NUCLEOTIDE SEQUENCE [LARGE SCALE GENOMIC DNA]</scope>
    <source>
        <strain evidence="1 2">CGMCC 1.12689</strain>
    </source>
</reference>